<evidence type="ECO:0000313" key="1">
    <source>
        <dbReference type="EMBL" id="DAD80378.1"/>
    </source>
</evidence>
<sequence>MMSILLREICLDKEIERVKEFKTWDQIDFFLGQFDGYSWLSRRSVLRSQDSVPYFIWKIDDEIIPHVFNRRAIVLNVKKAHSTHHRDRSEIIKCLNKINKKYRSFMQIPVGDKDFDHLKDLLRLYERRR</sequence>
<organism evidence="1">
    <name type="scientific">Siphoviridae sp. ctX581</name>
    <dbReference type="NCBI Taxonomy" id="2826365"/>
    <lineage>
        <taxon>Viruses</taxon>
        <taxon>Duplodnaviria</taxon>
        <taxon>Heunggongvirae</taxon>
        <taxon>Uroviricota</taxon>
        <taxon>Caudoviricetes</taxon>
    </lineage>
</organism>
<accession>A0A8S5MDR4</accession>
<protein>
    <submittedName>
        <fullName evidence="1">Uncharacterized protein</fullName>
    </submittedName>
</protein>
<proteinExistence type="predicted"/>
<name>A0A8S5MDR4_9CAUD</name>
<dbReference type="EMBL" id="BK014883">
    <property type="protein sequence ID" value="DAD80378.1"/>
    <property type="molecule type" value="Genomic_DNA"/>
</dbReference>
<reference evidence="1" key="1">
    <citation type="journal article" date="2021" name="Proc. Natl. Acad. Sci. U.S.A.">
        <title>A Catalog of Tens of Thousands of Viruses from Human Metagenomes Reveals Hidden Associations with Chronic Diseases.</title>
        <authorList>
            <person name="Tisza M.J."/>
            <person name="Buck C.B."/>
        </authorList>
    </citation>
    <scope>NUCLEOTIDE SEQUENCE</scope>
    <source>
        <strain evidence="1">CtX581</strain>
    </source>
</reference>